<dbReference type="RefSeq" id="WP_366921700.1">
    <property type="nucleotide sequence ID" value="NZ_CP121694.1"/>
</dbReference>
<dbReference type="KEGG" id="dbc:MFMK1_002111"/>
<reference evidence="1 2" key="1">
    <citation type="submission" date="2023-04" db="EMBL/GenBank/DDBJ databases">
        <authorList>
            <person name="Hsu D."/>
        </authorList>
    </citation>
    <scope>NUCLEOTIDE SEQUENCE [LARGE SCALE GENOMIC DNA]</scope>
    <source>
        <strain evidence="1 2">MK1</strain>
    </source>
</reference>
<protein>
    <submittedName>
        <fullName evidence="1">Uncharacterized protein</fullName>
    </submittedName>
</protein>
<organism evidence="1 2">
    <name type="scientific">Metallumcola ferriviriculae</name>
    <dbReference type="NCBI Taxonomy" id="3039180"/>
    <lineage>
        <taxon>Bacteria</taxon>
        <taxon>Bacillati</taxon>
        <taxon>Bacillota</taxon>
        <taxon>Clostridia</taxon>
        <taxon>Neomoorellales</taxon>
        <taxon>Desulfitibacteraceae</taxon>
        <taxon>Metallumcola</taxon>
    </lineage>
</organism>
<proteinExistence type="predicted"/>
<dbReference type="AlphaFoldDB" id="A0AAU0UMD6"/>
<accession>A0AAU0UMD6</accession>
<sequence>MVVPCFNGLEDAIAVVNEKVMRSRVPVVRVGTKQTVSWGGQRNYGVVQGSRVSSSYGWSTHPIRVC</sequence>
<evidence type="ECO:0000313" key="1">
    <source>
        <dbReference type="EMBL" id="WRO22286.1"/>
    </source>
</evidence>
<dbReference type="Proteomes" id="UP001329915">
    <property type="component" value="Chromosome"/>
</dbReference>
<evidence type="ECO:0000313" key="2">
    <source>
        <dbReference type="Proteomes" id="UP001329915"/>
    </source>
</evidence>
<dbReference type="EMBL" id="CP121694">
    <property type="protein sequence ID" value="WRO22286.1"/>
    <property type="molecule type" value="Genomic_DNA"/>
</dbReference>
<keyword evidence="2" id="KW-1185">Reference proteome</keyword>
<name>A0AAU0UMD6_9FIRM</name>
<gene>
    <name evidence="1" type="ORF">MFMK1_002111</name>
</gene>